<keyword evidence="3" id="KW-1015">Disulfide bond</keyword>
<dbReference type="GO" id="GO:0016491">
    <property type="term" value="F:oxidoreductase activity"/>
    <property type="evidence" value="ECO:0007669"/>
    <property type="project" value="InterPro"/>
</dbReference>
<dbReference type="Gene3D" id="3.40.30.10">
    <property type="entry name" value="Glutaredoxin"/>
    <property type="match status" value="1"/>
</dbReference>
<organism evidence="7 8">
    <name type="scientific">Flavobacterium nitrogenifigens</name>
    <dbReference type="NCBI Taxonomy" id="1617283"/>
    <lineage>
        <taxon>Bacteria</taxon>
        <taxon>Pseudomonadati</taxon>
        <taxon>Bacteroidota</taxon>
        <taxon>Flavobacteriia</taxon>
        <taxon>Flavobacteriales</taxon>
        <taxon>Flavobacteriaceae</taxon>
        <taxon>Flavobacterium</taxon>
    </lineage>
</organism>
<dbReference type="AlphaFoldDB" id="A0A521CVT6"/>
<protein>
    <submittedName>
        <fullName evidence="7">Peroxiredoxin</fullName>
    </submittedName>
</protein>
<dbReference type="GO" id="GO:0030313">
    <property type="term" value="C:cell envelope"/>
    <property type="evidence" value="ECO:0007669"/>
    <property type="project" value="UniProtKB-SubCell"/>
</dbReference>
<evidence type="ECO:0000313" key="7">
    <source>
        <dbReference type="EMBL" id="SMO63533.1"/>
    </source>
</evidence>
<comment type="subcellular location">
    <subcellularLocation>
        <location evidence="1">Cell envelope</location>
    </subcellularLocation>
</comment>
<dbReference type="GO" id="GO:0016209">
    <property type="term" value="F:antioxidant activity"/>
    <property type="evidence" value="ECO:0007669"/>
    <property type="project" value="InterPro"/>
</dbReference>
<evidence type="ECO:0000256" key="1">
    <source>
        <dbReference type="ARBA" id="ARBA00004196"/>
    </source>
</evidence>
<dbReference type="GO" id="GO:0017004">
    <property type="term" value="P:cytochrome complex assembly"/>
    <property type="evidence" value="ECO:0007669"/>
    <property type="project" value="UniProtKB-KW"/>
</dbReference>
<evidence type="ECO:0000259" key="6">
    <source>
        <dbReference type="PROSITE" id="PS51352"/>
    </source>
</evidence>
<reference evidence="7 8" key="1">
    <citation type="submission" date="2017-05" db="EMBL/GenBank/DDBJ databases">
        <authorList>
            <person name="Varghese N."/>
            <person name="Submissions S."/>
        </authorList>
    </citation>
    <scope>NUCLEOTIDE SEQUENCE [LARGE SCALE GENOMIC DNA]</scope>
    <source>
        <strain evidence="7 8">DSM 29982</strain>
    </source>
</reference>
<dbReference type="InterPro" id="IPR050553">
    <property type="entry name" value="Thioredoxin_ResA/DsbE_sf"/>
</dbReference>
<feature type="chain" id="PRO_5022106334" evidence="5">
    <location>
        <begin position="20"/>
        <end position="185"/>
    </location>
</feature>
<feature type="domain" description="Thioredoxin" evidence="6">
    <location>
        <begin position="23"/>
        <end position="168"/>
    </location>
</feature>
<dbReference type="InterPro" id="IPR017937">
    <property type="entry name" value="Thioredoxin_CS"/>
</dbReference>
<evidence type="ECO:0000256" key="5">
    <source>
        <dbReference type="SAM" id="SignalP"/>
    </source>
</evidence>
<dbReference type="PROSITE" id="PS51352">
    <property type="entry name" value="THIOREDOXIN_2"/>
    <property type="match status" value="1"/>
</dbReference>
<evidence type="ECO:0000256" key="2">
    <source>
        <dbReference type="ARBA" id="ARBA00022748"/>
    </source>
</evidence>
<feature type="signal peptide" evidence="5">
    <location>
        <begin position="1"/>
        <end position="19"/>
    </location>
</feature>
<proteinExistence type="predicted"/>
<dbReference type="PANTHER" id="PTHR42852">
    <property type="entry name" value="THIOL:DISULFIDE INTERCHANGE PROTEIN DSBE"/>
    <property type="match status" value="1"/>
</dbReference>
<dbReference type="InterPro" id="IPR036249">
    <property type="entry name" value="Thioredoxin-like_sf"/>
</dbReference>
<sequence length="185" mass="21428">MKKTFLLFFVLLLSSKTFSQLKLKVGDKAPKINITDYLQNTPKDKNLEDKYILLEFWATWCTTCLAEVPNLNMMQERFKDRTNLVFISITYESPEKTKKTLERVKFNSIVVSDQTKKALNDFVVENERGGYSIPKTFLIDNKGIVRWIGQPYTLNDIVINKFLKGEEILESDNTVSEMPAPPTFK</sequence>
<dbReference type="InterPro" id="IPR000866">
    <property type="entry name" value="AhpC/TSA"/>
</dbReference>
<evidence type="ECO:0000256" key="3">
    <source>
        <dbReference type="ARBA" id="ARBA00023157"/>
    </source>
</evidence>
<keyword evidence="8" id="KW-1185">Reference proteome</keyword>
<keyword evidence="2" id="KW-0201">Cytochrome c-type biogenesis</keyword>
<dbReference type="SUPFAM" id="SSF52833">
    <property type="entry name" value="Thioredoxin-like"/>
    <property type="match status" value="1"/>
</dbReference>
<accession>A0A521CVT6</accession>
<keyword evidence="5" id="KW-0732">Signal</keyword>
<dbReference type="RefSeq" id="WP_111377730.1">
    <property type="nucleotide sequence ID" value="NZ_CP043612.1"/>
</dbReference>
<evidence type="ECO:0000313" key="8">
    <source>
        <dbReference type="Proteomes" id="UP000319267"/>
    </source>
</evidence>
<dbReference type="EMBL" id="FXTQ01000002">
    <property type="protein sequence ID" value="SMO63533.1"/>
    <property type="molecule type" value="Genomic_DNA"/>
</dbReference>
<dbReference type="CDD" id="cd02966">
    <property type="entry name" value="TlpA_like_family"/>
    <property type="match status" value="1"/>
</dbReference>
<dbReference type="Proteomes" id="UP000319267">
    <property type="component" value="Unassembled WGS sequence"/>
</dbReference>
<evidence type="ECO:0000256" key="4">
    <source>
        <dbReference type="ARBA" id="ARBA00023284"/>
    </source>
</evidence>
<dbReference type="OrthoDB" id="1069091at2"/>
<keyword evidence="4" id="KW-0676">Redox-active center</keyword>
<dbReference type="Pfam" id="PF00578">
    <property type="entry name" value="AhpC-TSA"/>
    <property type="match status" value="1"/>
</dbReference>
<dbReference type="PANTHER" id="PTHR42852:SF6">
    <property type="entry name" value="THIOL:DISULFIDE INTERCHANGE PROTEIN DSBE"/>
    <property type="match status" value="1"/>
</dbReference>
<dbReference type="PROSITE" id="PS00194">
    <property type="entry name" value="THIOREDOXIN_1"/>
    <property type="match status" value="1"/>
</dbReference>
<name>A0A521CVT6_9FLAO</name>
<gene>
    <name evidence="7" type="ORF">SAMN06265220_102710</name>
</gene>
<dbReference type="InterPro" id="IPR013766">
    <property type="entry name" value="Thioredoxin_domain"/>
</dbReference>